<dbReference type="PANTHER" id="PTHR12714">
    <property type="entry name" value="PROTEIN-S ISOPRENYLCYSTEINE O-METHYLTRANSFERASE"/>
    <property type="match status" value="1"/>
</dbReference>
<keyword evidence="3 5" id="KW-1133">Transmembrane helix</keyword>
<feature type="transmembrane region" description="Helical" evidence="5">
    <location>
        <begin position="124"/>
        <end position="151"/>
    </location>
</feature>
<dbReference type="RefSeq" id="WP_119729561.1">
    <property type="nucleotide sequence ID" value="NZ_JACJII010000001.1"/>
</dbReference>
<dbReference type="AlphaFoldDB" id="A0A7W3N3B2"/>
<dbReference type="GO" id="GO:0004671">
    <property type="term" value="F:protein C-terminal S-isoprenylcysteine carboxyl O-methyltransferase activity"/>
    <property type="evidence" value="ECO:0007669"/>
    <property type="project" value="InterPro"/>
</dbReference>
<dbReference type="GO" id="GO:0016020">
    <property type="term" value="C:membrane"/>
    <property type="evidence" value="ECO:0007669"/>
    <property type="project" value="UniProtKB-SubCell"/>
</dbReference>
<keyword evidence="7" id="KW-1185">Reference proteome</keyword>
<accession>A0A7W3N3B2</accession>
<evidence type="ECO:0000256" key="3">
    <source>
        <dbReference type="ARBA" id="ARBA00022989"/>
    </source>
</evidence>
<keyword evidence="4 5" id="KW-0472">Membrane</keyword>
<dbReference type="InterPro" id="IPR007269">
    <property type="entry name" value="ICMT_MeTrfase"/>
</dbReference>
<protein>
    <submittedName>
        <fullName evidence="6">Protein-S-isoprenylcysteine O-methyltransferase Ste14</fullName>
    </submittedName>
</protein>
<dbReference type="EMBL" id="JACJII010000001">
    <property type="protein sequence ID" value="MBA9006786.1"/>
    <property type="molecule type" value="Genomic_DNA"/>
</dbReference>
<evidence type="ECO:0000256" key="1">
    <source>
        <dbReference type="ARBA" id="ARBA00004141"/>
    </source>
</evidence>
<feature type="transmembrane region" description="Helical" evidence="5">
    <location>
        <begin position="34"/>
        <end position="56"/>
    </location>
</feature>
<name>A0A7W3N3B2_9ACTN</name>
<comment type="caution">
    <text evidence="6">The sequence shown here is derived from an EMBL/GenBank/DDBJ whole genome shotgun (WGS) entry which is preliminary data.</text>
</comment>
<evidence type="ECO:0000256" key="5">
    <source>
        <dbReference type="SAM" id="Phobius"/>
    </source>
</evidence>
<gene>
    <name evidence="6" type="ORF">HNR21_005668</name>
</gene>
<keyword evidence="6" id="KW-0808">Transferase</keyword>
<organism evidence="6 7">
    <name type="scientific">Thermomonospora cellulosilytica</name>
    <dbReference type="NCBI Taxonomy" id="1411118"/>
    <lineage>
        <taxon>Bacteria</taxon>
        <taxon>Bacillati</taxon>
        <taxon>Actinomycetota</taxon>
        <taxon>Actinomycetes</taxon>
        <taxon>Streptosporangiales</taxon>
        <taxon>Thermomonosporaceae</taxon>
        <taxon>Thermomonospora</taxon>
    </lineage>
</organism>
<comment type="subcellular location">
    <subcellularLocation>
        <location evidence="1">Membrane</location>
        <topology evidence="1">Multi-pass membrane protein</topology>
    </subcellularLocation>
</comment>
<keyword evidence="6" id="KW-0489">Methyltransferase</keyword>
<proteinExistence type="predicted"/>
<dbReference type="GO" id="GO:0032259">
    <property type="term" value="P:methylation"/>
    <property type="evidence" value="ECO:0007669"/>
    <property type="project" value="UniProtKB-KW"/>
</dbReference>
<evidence type="ECO:0000256" key="2">
    <source>
        <dbReference type="ARBA" id="ARBA00022692"/>
    </source>
</evidence>
<evidence type="ECO:0000256" key="4">
    <source>
        <dbReference type="ARBA" id="ARBA00023136"/>
    </source>
</evidence>
<dbReference type="PANTHER" id="PTHR12714:SF11">
    <property type="entry name" value="PROTEIN C-TERMINAL S-ISOPRENYLCYSTEINE CARBOXYL O-METHYLTRANSFERASE"/>
    <property type="match status" value="1"/>
</dbReference>
<reference evidence="6 7" key="1">
    <citation type="submission" date="2020-08" db="EMBL/GenBank/DDBJ databases">
        <title>Sequencing the genomes of 1000 actinobacteria strains.</title>
        <authorList>
            <person name="Klenk H.-P."/>
        </authorList>
    </citation>
    <scope>NUCLEOTIDE SEQUENCE [LARGE SCALE GENOMIC DNA]</scope>
    <source>
        <strain evidence="6 7">DSM 45823</strain>
    </source>
</reference>
<dbReference type="Proteomes" id="UP000539313">
    <property type="component" value="Unassembled WGS sequence"/>
</dbReference>
<feature type="transmembrane region" description="Helical" evidence="5">
    <location>
        <begin position="68"/>
        <end position="87"/>
    </location>
</feature>
<keyword evidence="2 5" id="KW-0812">Transmembrane</keyword>
<evidence type="ECO:0000313" key="7">
    <source>
        <dbReference type="Proteomes" id="UP000539313"/>
    </source>
</evidence>
<dbReference type="Gene3D" id="1.20.120.1630">
    <property type="match status" value="1"/>
</dbReference>
<dbReference type="Pfam" id="PF04140">
    <property type="entry name" value="ICMT"/>
    <property type="match status" value="1"/>
</dbReference>
<evidence type="ECO:0000313" key="6">
    <source>
        <dbReference type="EMBL" id="MBA9006786.1"/>
    </source>
</evidence>
<sequence>MSWSVTALLLLDFIFIGLLPRVFFRQDGTFNLRWWATATPFFVNPAVLVAGAAGVLDPLGPEGRREALEVAAVVPAVASIALLFMTLGTHRIPLALWHQDDDEPHSIVTYGAYSRIRHPFYTSFILAFLAALIAFPHWATLALLVYAAAALNLTAAREERRLSSSQFGAEYTQYMARTGRFLPRPVAHR</sequence>